<dbReference type="InterPro" id="IPR056842">
    <property type="entry name" value="THADA-like_TPR_C"/>
</dbReference>
<evidence type="ECO:0000256" key="4">
    <source>
        <dbReference type="SAM" id="MobiDB-lite"/>
    </source>
</evidence>
<dbReference type="Pfam" id="PF25150">
    <property type="entry name" value="TPR_Trm732"/>
    <property type="match status" value="1"/>
</dbReference>
<dbReference type="PANTHER" id="PTHR14387">
    <property type="entry name" value="THADA/DEATH RECEPTOR INTERACTING PROTEIN"/>
    <property type="match status" value="1"/>
</dbReference>
<dbReference type="GO" id="GO:0005829">
    <property type="term" value="C:cytosol"/>
    <property type="evidence" value="ECO:0007669"/>
    <property type="project" value="TreeGrafter"/>
</dbReference>
<accession>A0A067RNS4</accession>
<evidence type="ECO:0000256" key="1">
    <source>
        <dbReference type="ARBA" id="ARBA00010409"/>
    </source>
</evidence>
<dbReference type="eggNOG" id="ENOG502S06S">
    <property type="taxonomic scope" value="Eukaryota"/>
</dbReference>
<evidence type="ECO:0000313" key="8">
    <source>
        <dbReference type="EMBL" id="KDR21394.1"/>
    </source>
</evidence>
<evidence type="ECO:0000256" key="3">
    <source>
        <dbReference type="PROSITE-ProRule" id="PRU00103"/>
    </source>
</evidence>
<dbReference type="PROSITE" id="PS50077">
    <property type="entry name" value="HEAT_REPEAT"/>
    <property type="match status" value="1"/>
</dbReference>
<dbReference type="PANTHER" id="PTHR14387:SF0">
    <property type="entry name" value="DUF2428 DOMAIN-CONTAINING PROTEIN"/>
    <property type="match status" value="1"/>
</dbReference>
<dbReference type="InterPro" id="IPR021133">
    <property type="entry name" value="HEAT_type_2"/>
</dbReference>
<dbReference type="InterPro" id="IPR056843">
    <property type="entry name" value="THADA-like_TPR"/>
</dbReference>
<evidence type="ECO:0000256" key="2">
    <source>
        <dbReference type="ARBA" id="ARBA00022694"/>
    </source>
</evidence>
<dbReference type="EMBL" id="KK852559">
    <property type="protein sequence ID" value="KDR21394.1"/>
    <property type="molecule type" value="Genomic_DNA"/>
</dbReference>
<feature type="domain" description="tRNA (32-2'-O)-methyltransferase regulator THADA-like C-terminal TPR repeats region" evidence="7">
    <location>
        <begin position="1407"/>
        <end position="1577"/>
    </location>
</feature>
<keyword evidence="9" id="KW-1185">Reference proteome</keyword>
<keyword evidence="2" id="KW-0819">tRNA processing</keyword>
<dbReference type="InterPro" id="IPR019442">
    <property type="entry name" value="THADA/TRM732_DUF2428"/>
</dbReference>
<dbReference type="Pfam" id="PF25151">
    <property type="entry name" value="TPR_Trm732_C"/>
    <property type="match status" value="1"/>
</dbReference>
<dbReference type="GO" id="GO:0030488">
    <property type="term" value="P:tRNA methylation"/>
    <property type="evidence" value="ECO:0007669"/>
    <property type="project" value="TreeGrafter"/>
</dbReference>
<dbReference type="OrthoDB" id="6614653at2759"/>
<evidence type="ECO:0000313" key="9">
    <source>
        <dbReference type="Proteomes" id="UP000027135"/>
    </source>
</evidence>
<feature type="domain" description="tRNA (32-2'-O)-methyltransferase regulator THADA-like TPR repeats region" evidence="6">
    <location>
        <begin position="366"/>
        <end position="594"/>
    </location>
</feature>
<feature type="region of interest" description="Disordered" evidence="4">
    <location>
        <begin position="799"/>
        <end position="818"/>
    </location>
</feature>
<organism evidence="8 9">
    <name type="scientific">Zootermopsis nevadensis</name>
    <name type="common">Dampwood termite</name>
    <dbReference type="NCBI Taxonomy" id="136037"/>
    <lineage>
        <taxon>Eukaryota</taxon>
        <taxon>Metazoa</taxon>
        <taxon>Ecdysozoa</taxon>
        <taxon>Arthropoda</taxon>
        <taxon>Hexapoda</taxon>
        <taxon>Insecta</taxon>
        <taxon>Pterygota</taxon>
        <taxon>Neoptera</taxon>
        <taxon>Polyneoptera</taxon>
        <taxon>Dictyoptera</taxon>
        <taxon>Blattodea</taxon>
        <taxon>Blattoidea</taxon>
        <taxon>Termitoidae</taxon>
        <taxon>Termopsidae</taxon>
        <taxon>Zootermopsis</taxon>
    </lineage>
</organism>
<feature type="domain" description="DUF2428" evidence="5">
    <location>
        <begin position="1137"/>
        <end position="1405"/>
    </location>
</feature>
<protein>
    <submittedName>
        <fullName evidence="8">Thyroid adenoma-associated protein-like protein</fullName>
    </submittedName>
</protein>
<evidence type="ECO:0000259" key="7">
    <source>
        <dbReference type="Pfam" id="PF25151"/>
    </source>
</evidence>
<dbReference type="Proteomes" id="UP000027135">
    <property type="component" value="Unassembled WGS sequence"/>
</dbReference>
<dbReference type="InParanoid" id="A0A067RNS4"/>
<evidence type="ECO:0000259" key="5">
    <source>
        <dbReference type="Pfam" id="PF10350"/>
    </source>
</evidence>
<reference evidence="8 9" key="1">
    <citation type="journal article" date="2014" name="Nat. Commun.">
        <title>Molecular traces of alternative social organization in a termite genome.</title>
        <authorList>
            <person name="Terrapon N."/>
            <person name="Li C."/>
            <person name="Robertson H.M."/>
            <person name="Ji L."/>
            <person name="Meng X."/>
            <person name="Booth W."/>
            <person name="Chen Z."/>
            <person name="Childers C.P."/>
            <person name="Glastad K.M."/>
            <person name="Gokhale K."/>
            <person name="Gowin J."/>
            <person name="Gronenberg W."/>
            <person name="Hermansen R.A."/>
            <person name="Hu H."/>
            <person name="Hunt B.G."/>
            <person name="Huylmans A.K."/>
            <person name="Khalil S.M."/>
            <person name="Mitchell R.D."/>
            <person name="Munoz-Torres M.C."/>
            <person name="Mustard J.A."/>
            <person name="Pan H."/>
            <person name="Reese J.T."/>
            <person name="Scharf M.E."/>
            <person name="Sun F."/>
            <person name="Vogel H."/>
            <person name="Xiao J."/>
            <person name="Yang W."/>
            <person name="Yang Z."/>
            <person name="Yang Z."/>
            <person name="Zhou J."/>
            <person name="Zhu J."/>
            <person name="Brent C.S."/>
            <person name="Elsik C.G."/>
            <person name="Goodisman M.A."/>
            <person name="Liberles D.A."/>
            <person name="Roe R.M."/>
            <person name="Vargo E.L."/>
            <person name="Vilcinskas A."/>
            <person name="Wang J."/>
            <person name="Bornberg-Bauer E."/>
            <person name="Korb J."/>
            <person name="Zhang G."/>
            <person name="Liebig J."/>
        </authorList>
    </citation>
    <scope>NUCLEOTIDE SEQUENCE [LARGE SCALE GENOMIC DNA]</scope>
    <source>
        <tissue evidence="8">Whole organism</tissue>
    </source>
</reference>
<dbReference type="Pfam" id="PF10350">
    <property type="entry name" value="DUF2428"/>
    <property type="match status" value="1"/>
</dbReference>
<dbReference type="SUPFAM" id="SSF48371">
    <property type="entry name" value="ARM repeat"/>
    <property type="match status" value="2"/>
</dbReference>
<name>A0A067RNS4_ZOONE</name>
<comment type="similarity">
    <text evidence="1">Belongs to the THADA family.</text>
</comment>
<evidence type="ECO:0000259" key="6">
    <source>
        <dbReference type="Pfam" id="PF25150"/>
    </source>
</evidence>
<gene>
    <name evidence="8" type="ORF">L798_03170</name>
</gene>
<dbReference type="InterPro" id="IPR051954">
    <property type="entry name" value="tRNA_methyltransferase_THADA"/>
</dbReference>
<dbReference type="InterPro" id="IPR016024">
    <property type="entry name" value="ARM-type_fold"/>
</dbReference>
<feature type="repeat" description="HEAT" evidence="3">
    <location>
        <begin position="1884"/>
        <end position="1920"/>
    </location>
</feature>
<dbReference type="STRING" id="136037.A0A067RNS4"/>
<sequence>MRNKNKISDNLTCTSLEEEADILDQLKSCQIYFERVANNISLIENISQFYDNFRLLIGILQKLSSGLECCTREIIRDISVSLIYIIASCSLPLDGQMMCSTAFCSALHAVSSMHEMENLYLSYLNTEGDIFFGFGLNLQIFIQNVEVLKVCLCYGILKSNEAASVLYDMSLEDSPLIYAMLNILENGCMKYSRLTSIAFKVLVLWVKKVCSELEFNMTSDILRRIFSVINSNWESPISGVKEQNTKIFELFLDVSSRNRIDLHDQDTLQSVTSLMHHTMEEQPWKMKSKYYMLSVLLPRYGVRKAFSDFPDLAPGLVSSLSQSHLVSAGSDVYKCCLNNMNSDEWIIVFMTLITEILTDRDVISIKKQNVFNYWLPSTLKRFPLLLNLLLDQLVDILQSSGLENIIFSVISLLKLGQKSGLFFNTWDENFSISSFKFLDLLNFMNSATQNSSETVRAEAFAVVCISSKTCIIPSLKEFELLKTFLLENANIDSASLRQAILNSFTLFLARICDSSLRELKVEERTQKPKQRAKDKKYVFLNSEESKDIDGTQISQNIQFLNWLHNFLISNLEPGTNYQRKILSLQLYMLVLSYFSEPAQRTKGSCVLKRKGVALEAEAVMKYALQLGKWHFNSERSHKTLLSCVVDPTADIRETAALILMTYFSFNESNTEENKLLLDYALRLCNSPVFYERESGALLMKVLCKWTYKMPPKKSDELVFSMVNNKYNKSLTRNRSRSSSLMLYNQQKLLAGLYNKPNRSVHSKVEIKKKVHCILLKDVCGVEVSDKNMAVVSRDGLVDKSTTSGIDKSQPDSSISRRNNFPLEVLDKVRRSSASEVTSHQSSDLTQNILEGQVEQDSWNRQTAKEEEEADYQISARLFMLTGRTRFSGNPYKNKQVEVALSLNLHKFEGLPVKHGTKDEKHNNPSMNKLRDFKNLSVWNAHSSASSLPGYQTPKFQQPHCFKSSVINDTDFPLLHAGSGGRQHDIRIVSHQESLEVDVPQFRFECHSISKGFYTYKEQNVKPDDWVLFPYEDWGLSESPEGKNVQKFETNSGTCRYEDPSKNTQAVLSSENVIQTYGSAPLSVFLLTQADAQLTSLKGDIFQAASSGSPLHGTITALIHLATQSDGPECGCMSVEEVNRTVTLLEQTVSFFLDFLAAKSASTAGVAPSFAEMDEAIQSSIQESLSDLASVDEEGMQLSPAHQLVFSCIWLNLKACCTLASGLVCSANCSIATVKRCGRLITQVLTRCRHKGAIESAGVALSTFVKTVTSQTADCNPTCDKDVQLMLGQILAEFLGSVACGGLKASVTRRSAGLSILIHKIVASDMQTGKPLLHMCVSQLLEIARAPLGSRISSEPESVLVDLPQAQALHFLRILVQDSSLRQDMAQYMSSVTIICFSNFSSSVWTVRNAALQLSGALIPKLVGQKKIQDEELTLGSGVSVEEFFSHFPELTDFMLVSLQQAANCCPSQTLKQHADLIPMLSLLAKVTVGIEIFISVPLVEMIAQYRVCFLQLISSPIYHVRKLAAKAYERFVPFSSTCQTIVAIADKLQVHKDCDGTHSSYFVVGENVLNGILLTLKYLLEKLNHDSQNTSEFESKMLEVIKKLKDALKNYMNLDSCSFFNRFLLLELIEDKINTVGTAYISANEAYERMLDVHKTLQNDNIKNSLKPGLSLWAAKVIEVVVRKCCPYHLVSTWYNSYMLFSQCPDIVTSSFMSLKWRLLHDEKISVATKASLFIAILKVCLEVAKDCHALFPLLDVMLVLIQDTKVHVVITFEELHKIYMWSLSDSRNKSEYSKIALPVVAGLLSQYFGHGNCIGLSTETLEFVLKFALCIKDRSDVMKFEEDFRFSAARAMNLLVPSLREIFAQSSREFSTEEVCKEIIEILLDVVLTLLQDEDHVVRKEAAKFIPAYSTEMNKKSTSLKMNPYSSLMKLVEPNILLTLLTVPQAMDFLWKKLLYTYDVHSIEIKHYHYYHENCSINSPFDHGKNNIYSEETKMIDLFGKSLLEIIKVANRRERDGLTKLIKSRYVKFKDDVGTVLSLLKRIESCGIVYASSENESCYIVAKKLLYQSEVMAALKIMGNCEMEIMVELQKFFKFFTN</sequence>
<proteinExistence type="inferred from homology"/>